<accession>A0A832H281</accession>
<keyword evidence="1" id="KW-0802">TPR repeat</keyword>
<evidence type="ECO:0000313" key="2">
    <source>
        <dbReference type="EMBL" id="HGW93837.1"/>
    </source>
</evidence>
<sequence>MEEFGNQQNELDPAQLITDYAEALQSLPSDSKLSSHQVLKILRSRDRLQAAIANGTLFDDEYLAELVDLDLTLKQHANQICETEHLEQLRQSLEPPESAWWWHLEPIAPSSHKKPLSDKFDWLWNVGTVTCLVIATSFITQTAKAFSTEGFDFLGTLTTIGQGAGLAFIAGGALTDKGKQVVSQVLSSVKVPASLHAEATFGASLILLGTAYSFNQNLHVVGNWYFDQAQHHEKQGEWSQAFKSYQRSLNFAPDDYKTQIAVGFLYERLGNFERAIEEYKKGTAFGIPEFLNAQARAMLMAGLQKNDWQGGIDSQIIRDAESLLERADKTTIDFSRRFNESRQDQRLAADIRINRAIAKLASIPFAENLNEKSRTTLNQVVDELQFLKVSNPKEQPETTTSLTTASTLGNARTECFSKKAVLIGRISESPNTYGIDHPIQDQYEFYACFPFRFDSKLAILPDAFLLRNYKFSGFALNDALKDNLEIEDSTSLTYFIYGFPVADFIGIKPPNYANRVILIQDPKTWKNLADQLTQKIQKNFVKAGSNTKQNVIWRFLLSQDGQIITYFAYDEASRNIGNTQPFIQAALQKKVVNQLIPGLKAGGKLEFVDFKVVLSQDGKILQILPWQMAYTTSSAIECEKKCKNLALNPQVRSTFQPYTPDIKDPAELGALSAVVTANSYTWGIDTNSGVYYREPGIFKLKISSDGQVISHQAMNQVAIQRFGKSFPFLGVKFPQFPKLKKAPYAELKLEFSGLGYRFIPWSKNQ</sequence>
<evidence type="ECO:0008006" key="3">
    <source>
        <dbReference type="Google" id="ProtNLM"/>
    </source>
</evidence>
<dbReference type="PROSITE" id="PS50005">
    <property type="entry name" value="TPR"/>
    <property type="match status" value="1"/>
</dbReference>
<reference evidence="2" key="1">
    <citation type="journal article" date="2020" name="mSystems">
        <title>Genome- and Community-Level Interaction Insights into Carbon Utilization and Element Cycling Functions of Hydrothermarchaeota in Hydrothermal Sediment.</title>
        <authorList>
            <person name="Zhou Z."/>
            <person name="Liu Y."/>
            <person name="Xu W."/>
            <person name="Pan J."/>
            <person name="Luo Z.H."/>
            <person name="Li M."/>
        </authorList>
    </citation>
    <scope>NUCLEOTIDE SEQUENCE [LARGE SCALE GENOMIC DNA]</scope>
    <source>
        <strain evidence="2">SpSt-402</strain>
    </source>
</reference>
<proteinExistence type="predicted"/>
<evidence type="ECO:0000256" key="1">
    <source>
        <dbReference type="PROSITE-ProRule" id="PRU00339"/>
    </source>
</evidence>
<name>A0A832H281_9CYAN</name>
<dbReference type="EMBL" id="DSRD01000396">
    <property type="protein sequence ID" value="HGW93837.1"/>
    <property type="molecule type" value="Genomic_DNA"/>
</dbReference>
<dbReference type="SUPFAM" id="SSF48452">
    <property type="entry name" value="TPR-like"/>
    <property type="match status" value="1"/>
</dbReference>
<gene>
    <name evidence="2" type="ORF">ENR47_06095</name>
</gene>
<dbReference type="SMART" id="SM00028">
    <property type="entry name" value="TPR"/>
    <property type="match status" value="2"/>
</dbReference>
<dbReference type="InterPro" id="IPR011990">
    <property type="entry name" value="TPR-like_helical_dom_sf"/>
</dbReference>
<dbReference type="Gene3D" id="1.25.40.10">
    <property type="entry name" value="Tetratricopeptide repeat domain"/>
    <property type="match status" value="1"/>
</dbReference>
<dbReference type="AlphaFoldDB" id="A0A832H281"/>
<protein>
    <recommendedName>
        <fullName evidence="3">Tetratricopeptide repeat protein</fullName>
    </recommendedName>
</protein>
<feature type="repeat" description="TPR" evidence="1">
    <location>
        <begin position="222"/>
        <end position="255"/>
    </location>
</feature>
<organism evidence="2">
    <name type="scientific">Oscillatoriales cyanobacterium SpSt-402</name>
    <dbReference type="NCBI Taxonomy" id="2282168"/>
    <lineage>
        <taxon>Bacteria</taxon>
        <taxon>Bacillati</taxon>
        <taxon>Cyanobacteriota</taxon>
        <taxon>Cyanophyceae</taxon>
        <taxon>Oscillatoriophycideae</taxon>
        <taxon>Oscillatoriales</taxon>
    </lineage>
</organism>
<comment type="caution">
    <text evidence="2">The sequence shown here is derived from an EMBL/GenBank/DDBJ whole genome shotgun (WGS) entry which is preliminary data.</text>
</comment>
<dbReference type="InterPro" id="IPR019734">
    <property type="entry name" value="TPR_rpt"/>
</dbReference>